<dbReference type="RefSeq" id="WP_106003610.1">
    <property type="nucleotide sequence ID" value="NZ_CP027527.1"/>
</dbReference>
<proteinExistence type="predicted"/>
<sequence>MRCSAPWLELNISAPDNRVSACCYYAGATDTYAALSERNESLATTWNQPHLTELRRAHDGRGDGPMVPGCADCALFKSILNQSQVYADLDALAAAPDLSPRQRANARLAALEFAQGRHEATATPLRIYLNFGFRCNLTCAHCMQVARRRKDEDQITYDLVRRWWNDLPAALDLTLIGGEPLAVPSAVRVLREFIADPAMAPVRLTLMTNGTLVHKHMRTLLDKERLSFAISIDSVGAGYETIRRGGDWTVLRDNLLAIRRTMRQSRPHWTLATNAHISRTGILHLADYARFHVDNDIATYFHQLWRFRGVEENDYRENVLAYAHLLDDIADWRQRFHEAETIFADAGRVANAEELATVRQTLETLERTSPRRRHDQESPVASFAGAALGDALVAHGPHPPALEQAASGLSFDCADIFQGCHLDVPLDAEAASADFVIRAQWRALTDNRTEMPCILASGGHSYFHLLDWRETNDNGCLTKEMVLRPRADAPQPPTFLRVMLSAAAVERRNRLPDRIEIFRRMPTRSTPSGA</sequence>
<keyword evidence="4" id="KW-0408">Iron</keyword>
<evidence type="ECO:0000256" key="3">
    <source>
        <dbReference type="ARBA" id="ARBA00022723"/>
    </source>
</evidence>
<dbReference type="EMBL" id="CU459003">
    <property type="protein sequence ID" value="CAM74423.1"/>
    <property type="molecule type" value="Genomic_DNA"/>
</dbReference>
<feature type="domain" description="Radical SAM core" evidence="6">
    <location>
        <begin position="130"/>
        <end position="260"/>
    </location>
</feature>
<dbReference type="InterPro" id="IPR007197">
    <property type="entry name" value="rSAM"/>
</dbReference>
<dbReference type="InterPro" id="IPR013785">
    <property type="entry name" value="Aldolase_TIM"/>
</dbReference>
<dbReference type="PANTHER" id="PTHR11228:SF7">
    <property type="entry name" value="PQQA PEPTIDE CYCLASE"/>
    <property type="match status" value="1"/>
</dbReference>
<name>A4TUW6_9PROT</name>
<gene>
    <name evidence="7" type="ORF">MGR_1956</name>
</gene>
<dbReference type="GO" id="GO:0003824">
    <property type="term" value="F:catalytic activity"/>
    <property type="evidence" value="ECO:0007669"/>
    <property type="project" value="InterPro"/>
</dbReference>
<dbReference type="PANTHER" id="PTHR11228">
    <property type="entry name" value="RADICAL SAM DOMAIN PROTEIN"/>
    <property type="match status" value="1"/>
</dbReference>
<accession>A4TUW6</accession>
<organism evidence="7">
    <name type="scientific">Magnetospirillum gryphiswaldense</name>
    <dbReference type="NCBI Taxonomy" id="55518"/>
    <lineage>
        <taxon>Bacteria</taxon>
        <taxon>Pseudomonadati</taxon>
        <taxon>Pseudomonadota</taxon>
        <taxon>Alphaproteobacteria</taxon>
        <taxon>Rhodospirillales</taxon>
        <taxon>Rhodospirillaceae</taxon>
        <taxon>Magnetospirillum</taxon>
    </lineage>
</organism>
<dbReference type="SUPFAM" id="SSF102114">
    <property type="entry name" value="Radical SAM enzymes"/>
    <property type="match status" value="1"/>
</dbReference>
<dbReference type="Gene3D" id="3.20.20.70">
    <property type="entry name" value="Aldolase class I"/>
    <property type="match status" value="2"/>
</dbReference>
<evidence type="ECO:0000256" key="5">
    <source>
        <dbReference type="ARBA" id="ARBA00023014"/>
    </source>
</evidence>
<dbReference type="AlphaFoldDB" id="A4TUW6"/>
<dbReference type="Pfam" id="PF04055">
    <property type="entry name" value="Radical_SAM"/>
    <property type="match status" value="1"/>
</dbReference>
<dbReference type="SFLD" id="SFLDS00029">
    <property type="entry name" value="Radical_SAM"/>
    <property type="match status" value="1"/>
</dbReference>
<evidence type="ECO:0000256" key="4">
    <source>
        <dbReference type="ARBA" id="ARBA00023004"/>
    </source>
</evidence>
<evidence type="ECO:0000259" key="6">
    <source>
        <dbReference type="Pfam" id="PF04055"/>
    </source>
</evidence>
<dbReference type="CDD" id="cd21109">
    <property type="entry name" value="SPASM"/>
    <property type="match status" value="1"/>
</dbReference>
<keyword evidence="2" id="KW-0949">S-adenosyl-L-methionine</keyword>
<evidence type="ECO:0000256" key="2">
    <source>
        <dbReference type="ARBA" id="ARBA00022691"/>
    </source>
</evidence>
<dbReference type="GO" id="GO:0051536">
    <property type="term" value="F:iron-sulfur cluster binding"/>
    <property type="evidence" value="ECO:0007669"/>
    <property type="project" value="UniProtKB-KW"/>
</dbReference>
<comment type="cofactor">
    <cofactor evidence="1">
        <name>[4Fe-4S] cluster</name>
        <dbReference type="ChEBI" id="CHEBI:49883"/>
    </cofactor>
</comment>
<keyword evidence="3" id="KW-0479">Metal-binding</keyword>
<reference evidence="7" key="1">
    <citation type="journal article" date="2007" name="J. Bacteriol.">
        <title>Comparative genome analysis of four magnetotactic bacteria reveals a complex set of group-specific genes implicated in magnetosome biomineralization and function.</title>
        <authorList>
            <person name="Richter M."/>
            <person name="Kube M."/>
            <person name="Bazylinski D.A."/>
            <person name="Lombardot T."/>
            <person name="Gloeckner F.O."/>
            <person name="Reinhardt R."/>
            <person name="Schueler D."/>
        </authorList>
    </citation>
    <scope>NUCLEOTIDE SEQUENCE</scope>
    <source>
        <strain evidence="7">MSR-1</strain>
    </source>
</reference>
<evidence type="ECO:0000313" key="7">
    <source>
        <dbReference type="EMBL" id="CAM74423.1"/>
    </source>
</evidence>
<dbReference type="SFLD" id="SFLDG01067">
    <property type="entry name" value="SPASM/twitch_domain_containing"/>
    <property type="match status" value="1"/>
</dbReference>
<dbReference type="InterPro" id="IPR058240">
    <property type="entry name" value="rSAM_sf"/>
</dbReference>
<keyword evidence="5" id="KW-0411">Iron-sulfur</keyword>
<dbReference type="CDD" id="cd01335">
    <property type="entry name" value="Radical_SAM"/>
    <property type="match status" value="1"/>
</dbReference>
<dbReference type="GO" id="GO:0046872">
    <property type="term" value="F:metal ion binding"/>
    <property type="evidence" value="ECO:0007669"/>
    <property type="project" value="UniProtKB-KW"/>
</dbReference>
<dbReference type="InterPro" id="IPR050377">
    <property type="entry name" value="Radical_SAM_PqqE_MftC-like"/>
</dbReference>
<protein>
    <recommendedName>
        <fullName evidence="6">Radical SAM core domain-containing protein</fullName>
    </recommendedName>
</protein>
<evidence type="ECO:0000256" key="1">
    <source>
        <dbReference type="ARBA" id="ARBA00001966"/>
    </source>
</evidence>